<dbReference type="PANTHER" id="PTHR37302:SF3">
    <property type="entry name" value="DAMAGE-INDUCIBLE PROTEIN DINB"/>
    <property type="match status" value="1"/>
</dbReference>
<keyword evidence="2 3" id="KW-0479">Metal-binding</keyword>
<dbReference type="Gene3D" id="1.20.120.450">
    <property type="entry name" value="dinb family like domain"/>
    <property type="match status" value="1"/>
</dbReference>
<evidence type="ECO:0000313" key="5">
    <source>
        <dbReference type="Proteomes" id="UP000297739"/>
    </source>
</evidence>
<proteinExistence type="inferred from homology"/>
<dbReference type="AlphaFoldDB" id="A0A4Z0PHG3"/>
<gene>
    <name evidence="4" type="ORF">E5J99_16695</name>
</gene>
<organism evidence="4 5">
    <name type="scientific">Hymenobacter elongatus</name>
    <dbReference type="NCBI Taxonomy" id="877208"/>
    <lineage>
        <taxon>Bacteria</taxon>
        <taxon>Pseudomonadati</taxon>
        <taxon>Bacteroidota</taxon>
        <taxon>Cytophagia</taxon>
        <taxon>Cytophagales</taxon>
        <taxon>Hymenobacteraceae</taxon>
        <taxon>Hymenobacter</taxon>
    </lineage>
</organism>
<dbReference type="Proteomes" id="UP000297739">
    <property type="component" value="Unassembled WGS sequence"/>
</dbReference>
<dbReference type="GO" id="GO:0046872">
    <property type="term" value="F:metal ion binding"/>
    <property type="evidence" value="ECO:0007669"/>
    <property type="project" value="UniProtKB-KW"/>
</dbReference>
<dbReference type="Pfam" id="PF05163">
    <property type="entry name" value="DinB"/>
    <property type="match status" value="1"/>
</dbReference>
<accession>A0A4Z0PHG3</accession>
<feature type="binding site" evidence="3">
    <location>
        <position position="43"/>
    </location>
    <ligand>
        <name>a divalent metal cation</name>
        <dbReference type="ChEBI" id="CHEBI:60240"/>
    </ligand>
</feature>
<dbReference type="SUPFAM" id="SSF109854">
    <property type="entry name" value="DinB/YfiT-like putative metalloenzymes"/>
    <property type="match status" value="1"/>
</dbReference>
<evidence type="ECO:0000256" key="3">
    <source>
        <dbReference type="PIRSR" id="PIRSR607837-1"/>
    </source>
</evidence>
<comment type="caution">
    <text evidence="4">The sequence shown here is derived from an EMBL/GenBank/DDBJ whole genome shotgun (WGS) entry which is preliminary data.</text>
</comment>
<dbReference type="RefSeq" id="WP_135498957.1">
    <property type="nucleotide sequence ID" value="NZ_SRLD01000038.1"/>
</dbReference>
<keyword evidence="5" id="KW-1185">Reference proteome</keyword>
<comment type="similarity">
    <text evidence="1">Belongs to the DinB family.</text>
</comment>
<dbReference type="PANTHER" id="PTHR37302">
    <property type="entry name" value="SLR1116 PROTEIN"/>
    <property type="match status" value="1"/>
</dbReference>
<dbReference type="InterPro" id="IPR007837">
    <property type="entry name" value="DinB"/>
</dbReference>
<name>A0A4Z0PHG3_9BACT</name>
<dbReference type="InterPro" id="IPR034660">
    <property type="entry name" value="DinB/YfiT-like"/>
</dbReference>
<dbReference type="OrthoDB" id="9811413at2"/>
<reference evidence="4 5" key="1">
    <citation type="submission" date="2019-04" db="EMBL/GenBank/DDBJ databases">
        <authorList>
            <person name="Feng G."/>
            <person name="Zhang J."/>
            <person name="Zhu H."/>
        </authorList>
    </citation>
    <scope>NUCLEOTIDE SEQUENCE [LARGE SCALE GENOMIC DNA]</scope>
    <source>
        <strain evidence="4 5">JCM 17223</strain>
    </source>
</reference>
<dbReference type="EMBL" id="SRLD01000038">
    <property type="protein sequence ID" value="TGE14254.1"/>
    <property type="molecule type" value="Genomic_DNA"/>
</dbReference>
<sequence>MINTNEKLGAYNVWANETLLSHLDGLVAAGQEIPAVCLRLFSHVLNAQAIWIARLSDTKSPVKVWQEHDLAGLHQLHEQTSAQLHQRISTANEAELNRQISYTNSAGEPYTSQVSDVFTHVPMHANYHRAQVATRLRENGLEPINTDFITYCRELSAAGRETVSL</sequence>
<evidence type="ECO:0000256" key="1">
    <source>
        <dbReference type="ARBA" id="ARBA00008635"/>
    </source>
</evidence>
<feature type="binding site" evidence="3">
    <location>
        <position position="124"/>
    </location>
    <ligand>
        <name>a divalent metal cation</name>
        <dbReference type="ChEBI" id="CHEBI:60240"/>
    </ligand>
</feature>
<protein>
    <submittedName>
        <fullName evidence="4">Damage-inducible protein DinB</fullName>
    </submittedName>
</protein>
<evidence type="ECO:0000256" key="2">
    <source>
        <dbReference type="ARBA" id="ARBA00022723"/>
    </source>
</evidence>
<evidence type="ECO:0000313" key="4">
    <source>
        <dbReference type="EMBL" id="TGE14254.1"/>
    </source>
</evidence>
<feature type="binding site" evidence="3">
    <location>
        <position position="128"/>
    </location>
    <ligand>
        <name>a divalent metal cation</name>
        <dbReference type="ChEBI" id="CHEBI:60240"/>
    </ligand>
</feature>